<dbReference type="SMART" id="SM00597">
    <property type="entry name" value="ZnF_TTF"/>
    <property type="match status" value="1"/>
</dbReference>
<gene>
    <name evidence="2" type="ORF">VFH_IV222160</name>
</gene>
<dbReference type="AlphaFoldDB" id="A0AAV1ALK4"/>
<dbReference type="EMBL" id="OX451739">
    <property type="protein sequence ID" value="CAI8611285.1"/>
    <property type="molecule type" value="Genomic_DNA"/>
</dbReference>
<reference evidence="2 3" key="1">
    <citation type="submission" date="2023-01" db="EMBL/GenBank/DDBJ databases">
        <authorList>
            <person name="Kreplak J."/>
        </authorList>
    </citation>
    <scope>NUCLEOTIDE SEQUENCE [LARGE SCALE GENOMIC DNA]</scope>
</reference>
<dbReference type="InterPro" id="IPR006580">
    <property type="entry name" value="Znf_TTF"/>
</dbReference>
<dbReference type="PANTHER" id="PTHR45749:SF32">
    <property type="entry name" value="ZINC FINGER MYM-TYPE PROTEIN 1-LIKE"/>
    <property type="match status" value="1"/>
</dbReference>
<accession>A0AAV1ALK4</accession>
<dbReference type="PANTHER" id="PTHR45749">
    <property type="match status" value="1"/>
</dbReference>
<protein>
    <recommendedName>
        <fullName evidence="1">TTF-type domain-containing protein</fullName>
    </recommendedName>
</protein>
<name>A0AAV1ALK4_VICFA</name>
<organism evidence="2 3">
    <name type="scientific">Vicia faba</name>
    <name type="common">Broad bean</name>
    <name type="synonym">Faba vulgaris</name>
    <dbReference type="NCBI Taxonomy" id="3906"/>
    <lineage>
        <taxon>Eukaryota</taxon>
        <taxon>Viridiplantae</taxon>
        <taxon>Streptophyta</taxon>
        <taxon>Embryophyta</taxon>
        <taxon>Tracheophyta</taxon>
        <taxon>Spermatophyta</taxon>
        <taxon>Magnoliopsida</taxon>
        <taxon>eudicotyledons</taxon>
        <taxon>Gunneridae</taxon>
        <taxon>Pentapetalae</taxon>
        <taxon>rosids</taxon>
        <taxon>fabids</taxon>
        <taxon>Fabales</taxon>
        <taxon>Fabaceae</taxon>
        <taxon>Papilionoideae</taxon>
        <taxon>50 kb inversion clade</taxon>
        <taxon>NPAAA clade</taxon>
        <taxon>Hologalegina</taxon>
        <taxon>IRL clade</taxon>
        <taxon>Fabeae</taxon>
        <taxon>Vicia</taxon>
    </lineage>
</organism>
<sequence>MSTRKYESGYSKLKKKKRVEALIESQKGALDKFVKTNKKSEIENNSDCSLNEQVNNVNHDENENREEVVDEQVNNIYANENREGIAGDNEIIVSVNRQDNIDSDTNNEDREKVLEKSSHKNIYDPSQWTTIDTNLRDLLVENGPIKVTDIDFPKDAYARHFSSSFYIQQLSNGEKRERRWLVYSQKLDKVFCFCCKLFNALHSTSKLAHEGSNDWRNISAKLKSHEMSNEHIVNMSSWIDLEMRLLKYKTIDKNVQERINREREHWRNLLLRIIAVVKTLGKNNLAFRGTNEKIYQENNGNFLCLIEMIAEFDHLMQEHIRRIKNDKIHNHYLGHRIQNELIDLLANEINKKL</sequence>
<evidence type="ECO:0000313" key="2">
    <source>
        <dbReference type="EMBL" id="CAI8611285.1"/>
    </source>
</evidence>
<feature type="domain" description="TTF-type" evidence="1">
    <location>
        <begin position="173"/>
        <end position="250"/>
    </location>
</feature>
<keyword evidence="3" id="KW-1185">Reference proteome</keyword>
<evidence type="ECO:0000259" key="1">
    <source>
        <dbReference type="SMART" id="SM00597"/>
    </source>
</evidence>
<evidence type="ECO:0000313" key="3">
    <source>
        <dbReference type="Proteomes" id="UP001157006"/>
    </source>
</evidence>
<proteinExistence type="predicted"/>
<dbReference type="Proteomes" id="UP001157006">
    <property type="component" value="Chromosome 4"/>
</dbReference>